<organism evidence="1 2">
    <name type="scientific">Streptomyces inusitatus</name>
    <dbReference type="NCBI Taxonomy" id="68221"/>
    <lineage>
        <taxon>Bacteria</taxon>
        <taxon>Bacillati</taxon>
        <taxon>Actinomycetota</taxon>
        <taxon>Actinomycetes</taxon>
        <taxon>Kitasatosporales</taxon>
        <taxon>Streptomycetaceae</taxon>
        <taxon>Streptomyces</taxon>
    </lineage>
</organism>
<reference evidence="1" key="1">
    <citation type="journal article" date="2014" name="Int. J. Syst. Evol. Microbiol.">
        <title>Complete genome sequence of Corynebacterium casei LMG S-19264T (=DSM 44701T), isolated from a smear-ripened cheese.</title>
        <authorList>
            <consortium name="US DOE Joint Genome Institute (JGI-PGF)"/>
            <person name="Walter F."/>
            <person name="Albersmeier A."/>
            <person name="Kalinowski J."/>
            <person name="Ruckert C."/>
        </authorList>
    </citation>
    <scope>NUCLEOTIDE SEQUENCE</scope>
    <source>
        <strain evidence="1">JCM 4988</strain>
    </source>
</reference>
<reference evidence="1" key="2">
    <citation type="submission" date="2020-09" db="EMBL/GenBank/DDBJ databases">
        <authorList>
            <person name="Sun Q."/>
            <person name="Ohkuma M."/>
        </authorList>
    </citation>
    <scope>NUCLEOTIDE SEQUENCE</scope>
    <source>
        <strain evidence="1">JCM 4988</strain>
    </source>
</reference>
<proteinExistence type="predicted"/>
<evidence type="ECO:0000313" key="2">
    <source>
        <dbReference type="Proteomes" id="UP000630936"/>
    </source>
</evidence>
<sequence>MDLQVDTDELDRLSRALRRSLSSLTDAGRALSRARADQLGTGELDTACDAFQERWAYGAERLRDRIASIHDGVRLSHQGYTQVNAAVAASFRAVAPHE</sequence>
<evidence type="ECO:0000313" key="1">
    <source>
        <dbReference type="EMBL" id="GGZ33709.1"/>
    </source>
</evidence>
<protein>
    <submittedName>
        <fullName evidence="1">Uncharacterized protein</fullName>
    </submittedName>
</protein>
<dbReference type="Gene3D" id="1.10.287.1060">
    <property type="entry name" value="ESAT-6-like"/>
    <property type="match status" value="1"/>
</dbReference>
<comment type="caution">
    <text evidence="1">The sequence shown here is derived from an EMBL/GenBank/DDBJ whole genome shotgun (WGS) entry which is preliminary data.</text>
</comment>
<name>A0A918UUD3_9ACTN</name>
<accession>A0A918UUD3</accession>
<dbReference type="SUPFAM" id="SSF140453">
    <property type="entry name" value="EsxAB dimer-like"/>
    <property type="match status" value="1"/>
</dbReference>
<dbReference type="RefSeq" id="WP_190123547.1">
    <property type="nucleotide sequence ID" value="NZ_BMWG01000007.1"/>
</dbReference>
<dbReference type="AlphaFoldDB" id="A0A918UUD3"/>
<dbReference type="InterPro" id="IPR036689">
    <property type="entry name" value="ESAT-6-like_sf"/>
</dbReference>
<keyword evidence="2" id="KW-1185">Reference proteome</keyword>
<dbReference type="EMBL" id="BMWG01000007">
    <property type="protein sequence ID" value="GGZ33709.1"/>
    <property type="molecule type" value="Genomic_DNA"/>
</dbReference>
<dbReference type="Proteomes" id="UP000630936">
    <property type="component" value="Unassembled WGS sequence"/>
</dbReference>
<gene>
    <name evidence="1" type="ORF">GCM10010387_29880</name>
</gene>